<protein>
    <submittedName>
        <fullName evidence="1">Uncharacterized protein</fullName>
    </submittedName>
</protein>
<proteinExistence type="predicted"/>
<dbReference type="EMBL" id="JBHDLN010000018">
    <property type="protein sequence ID" value="MFB0845996.1"/>
    <property type="molecule type" value="Genomic_DNA"/>
</dbReference>
<accession>A0ABV4V9P2</accession>
<gene>
    <name evidence="1" type="ORF">ACEU3E_27770</name>
</gene>
<name>A0ABV4V9P2_9BACL</name>
<evidence type="ECO:0000313" key="1">
    <source>
        <dbReference type="EMBL" id="MFB0845996.1"/>
    </source>
</evidence>
<sequence>MACGMDCIEFELGVSDRLRDLITTDGMRLNQILKNFLPTAFAGAGEAVGRPLDAAKRGRKRKHLHAVFTGFKVKTICAVL</sequence>
<keyword evidence="2" id="KW-1185">Reference proteome</keyword>
<comment type="caution">
    <text evidence="1">The sequence shown here is derived from an EMBL/GenBank/DDBJ whole genome shotgun (WGS) entry which is preliminary data.</text>
</comment>
<dbReference type="Proteomes" id="UP001575622">
    <property type="component" value="Unassembled WGS sequence"/>
</dbReference>
<evidence type="ECO:0000313" key="2">
    <source>
        <dbReference type="Proteomes" id="UP001575622"/>
    </source>
</evidence>
<organism evidence="1 2">
    <name type="scientific">Paenibacillus oleatilyticus</name>
    <dbReference type="NCBI Taxonomy" id="2594886"/>
    <lineage>
        <taxon>Bacteria</taxon>
        <taxon>Bacillati</taxon>
        <taxon>Bacillota</taxon>
        <taxon>Bacilli</taxon>
        <taxon>Bacillales</taxon>
        <taxon>Paenibacillaceae</taxon>
        <taxon>Paenibacillus</taxon>
    </lineage>
</organism>
<dbReference type="RefSeq" id="WP_373956006.1">
    <property type="nucleotide sequence ID" value="NZ_JBHDLN010000018.1"/>
</dbReference>
<reference evidence="1 2" key="1">
    <citation type="submission" date="2024-09" db="EMBL/GenBank/DDBJ databases">
        <authorList>
            <person name="Makale K.P.P."/>
            <person name="Makhzoum A."/>
            <person name="Rantong G."/>
            <person name="Rahube T.O."/>
        </authorList>
    </citation>
    <scope>NUCLEOTIDE SEQUENCE [LARGE SCALE GENOMIC DNA]</scope>
    <source>
        <strain evidence="1 2">KM_D13</strain>
    </source>
</reference>